<gene>
    <name evidence="1" type="ORF">GKE01_07495</name>
</gene>
<accession>A0A6G1ZBX5</accession>
<proteinExistence type="predicted"/>
<reference evidence="1" key="1">
    <citation type="journal article" date="2019" name="Nat. Med.">
        <title>A library of human gut bacterial isolates paired with longitudinal multiomics data enables mechanistic microbiome research.</title>
        <authorList>
            <person name="Poyet M."/>
            <person name="Groussin M."/>
            <person name="Gibbons S.M."/>
            <person name="Avila-Pacheco J."/>
            <person name="Jiang X."/>
            <person name="Kearney S.M."/>
            <person name="Perrotta A.R."/>
            <person name="Berdy B."/>
            <person name="Zhao S."/>
            <person name="Lieberman T.D."/>
            <person name="Swanson P.K."/>
            <person name="Smith M."/>
            <person name="Roesemann S."/>
            <person name="Alexander J.E."/>
            <person name="Rich S.A."/>
            <person name="Livny J."/>
            <person name="Vlamakis H."/>
            <person name="Clish C."/>
            <person name="Bullock K."/>
            <person name="Deik A."/>
            <person name="Scott J."/>
            <person name="Pierce K.A."/>
            <person name="Xavier R.J."/>
            <person name="Alm E.J."/>
        </authorList>
    </citation>
    <scope>NUCLEOTIDE SEQUENCE</scope>
    <source>
        <strain evidence="1">BIOML-A4</strain>
    </source>
</reference>
<dbReference type="EMBL" id="WKLP01000008">
    <property type="protein sequence ID" value="MRY11315.1"/>
    <property type="molecule type" value="Genomic_DNA"/>
</dbReference>
<sequence length="167" mass="18515">MTRIKKIIDWAKGSEKSRGVATKDILERALSNNMPDTVFGIGTFLCGVLKDNDDKITLRLFHHKGVRVGNQPACVELSKEEAKELAIKLLKYSTEDVPTMGLSLNCEYADWVVSVQQPKDLKGNPVNEPLLIIEGIEKEDIPDDGCCHMPIERDSAKELIGVLAKIV</sequence>
<protein>
    <submittedName>
        <fullName evidence="1">Uncharacterized protein</fullName>
    </submittedName>
</protein>
<dbReference type="RefSeq" id="WP_010801708.1">
    <property type="nucleotide sequence ID" value="NZ_AP031410.1"/>
</dbReference>
<name>A0A6G1ZBX5_9BACT</name>
<dbReference type="AlphaFoldDB" id="A0A6G1ZBX5"/>
<comment type="caution">
    <text evidence="1">The sequence shown here is derived from an EMBL/GenBank/DDBJ whole genome shotgun (WGS) entry which is preliminary data.</text>
</comment>
<evidence type="ECO:0000313" key="1">
    <source>
        <dbReference type="EMBL" id="MRY11315.1"/>
    </source>
</evidence>
<organism evidence="1">
    <name type="scientific">Parabacteroides goldsteinii</name>
    <dbReference type="NCBI Taxonomy" id="328812"/>
    <lineage>
        <taxon>Bacteria</taxon>
        <taxon>Pseudomonadati</taxon>
        <taxon>Bacteroidota</taxon>
        <taxon>Bacteroidia</taxon>
        <taxon>Bacteroidales</taxon>
        <taxon>Tannerellaceae</taxon>
        <taxon>Parabacteroides</taxon>
    </lineage>
</organism>